<keyword evidence="2" id="KW-1133">Transmembrane helix</keyword>
<feature type="transmembrane region" description="Helical" evidence="2">
    <location>
        <begin position="12"/>
        <end position="32"/>
    </location>
</feature>
<accession>A0A7S3HV49</accession>
<keyword evidence="2" id="KW-0472">Membrane</keyword>
<evidence type="ECO:0000313" key="3">
    <source>
        <dbReference type="EMBL" id="CAE0305389.1"/>
    </source>
</evidence>
<dbReference type="EMBL" id="HBIE01000930">
    <property type="protein sequence ID" value="CAE0305389.1"/>
    <property type="molecule type" value="Transcribed_RNA"/>
</dbReference>
<dbReference type="AlphaFoldDB" id="A0A7S3HV49"/>
<evidence type="ECO:0000256" key="2">
    <source>
        <dbReference type="SAM" id="Phobius"/>
    </source>
</evidence>
<feature type="compositionally biased region" description="Basic and acidic residues" evidence="1">
    <location>
        <begin position="77"/>
        <end position="104"/>
    </location>
</feature>
<feature type="compositionally biased region" description="Acidic residues" evidence="1">
    <location>
        <begin position="105"/>
        <end position="116"/>
    </location>
</feature>
<gene>
    <name evidence="3" type="ORF">FEHR0123_LOCUS293</name>
</gene>
<feature type="region of interest" description="Disordered" evidence="1">
    <location>
        <begin position="44"/>
        <end position="116"/>
    </location>
</feature>
<name>A0A7S3HV49_9SPIT</name>
<evidence type="ECO:0000256" key="1">
    <source>
        <dbReference type="SAM" id="MobiDB-lite"/>
    </source>
</evidence>
<proteinExistence type="predicted"/>
<reference evidence="3" key="1">
    <citation type="submission" date="2021-01" db="EMBL/GenBank/DDBJ databases">
        <authorList>
            <person name="Corre E."/>
            <person name="Pelletier E."/>
            <person name="Niang G."/>
            <person name="Scheremetjew M."/>
            <person name="Finn R."/>
            <person name="Kale V."/>
            <person name="Holt S."/>
            <person name="Cochrane G."/>
            <person name="Meng A."/>
            <person name="Brown T."/>
            <person name="Cohen L."/>
        </authorList>
    </citation>
    <scope>NUCLEOTIDE SEQUENCE</scope>
    <source>
        <strain evidence="3">Fehren 1</strain>
    </source>
</reference>
<keyword evidence="2" id="KW-0812">Transmembrane</keyword>
<protein>
    <submittedName>
        <fullName evidence="3">Uncharacterized protein</fullName>
    </submittedName>
</protein>
<sequence length="116" mass="13391">MMDSIKGHPFLNFFMQVLGATFAVLMLCLLLTCCKYKNVSTQYQELRQRDTSTSQIVNRKDRVADEEDRPTQRRRARGGDKPDPETFGKRSPDEIEDMQRKADSEIELGELDVDFA</sequence>
<feature type="compositionally biased region" description="Polar residues" evidence="1">
    <location>
        <begin position="44"/>
        <end position="57"/>
    </location>
</feature>
<organism evidence="3">
    <name type="scientific">Favella ehrenbergii</name>
    <dbReference type="NCBI Taxonomy" id="182087"/>
    <lineage>
        <taxon>Eukaryota</taxon>
        <taxon>Sar</taxon>
        <taxon>Alveolata</taxon>
        <taxon>Ciliophora</taxon>
        <taxon>Intramacronucleata</taxon>
        <taxon>Spirotrichea</taxon>
        <taxon>Choreotrichia</taxon>
        <taxon>Tintinnida</taxon>
        <taxon>Xystonellidae</taxon>
        <taxon>Favella</taxon>
    </lineage>
</organism>